<dbReference type="RefSeq" id="WP_097208121.1">
    <property type="nucleotide sequence ID" value="NZ_JACHXB010000001.1"/>
</dbReference>
<sequence length="675" mass="72119">MFEPDDVGERVAGGSSSLEQRMVLVPKGDPPFVPSPEPLYVVDVLHPGLRRGESWLVEGRVSHGRREGATARCGAPTADAAAAGFAELNRLLEAGAEPLQRAAAAAREMARWSAVLATALAEFARCRPAAVLDRPPGEPGAMSAATRAARPQVLTEVSEWAVDEVAPTLRISSAAATAQLVESLVLVERLPRTLELLARGELTPAHARQMVTVVGPVQDDAVRADIEEHVLRLLGRKTPPQLGETARRIVLRKDADAAARKLVKAVRERGVRLHDRRDGTGTVAIDLPLPAAAAIYRALEAYAEEVRADGDERTKQQRMADCLQDLVLRPGEHGMAPVTIALTLVATLETMLGGAEPGQVEGHLVPAELVRELGYAFGLMPRPAPEVDGPPEHPPSTDLTPSTDRPPADEPPGDTVTADPAPSPDQPLAGGPPRDPLSPGPARSPDEPADSEFLRNECDGAVAPPDEIAEPASVSDRGLTEWLALAAARHDAAVREGLGSARRAVLDGTWTDGELRAVLDLGALMGVRDIAGTGLAHRPHIAIVDQLRGTLVALTDATAIRRGEALGPPAETDGYTPGAELDRFVRLRDRRCRFPGCRGRARTCDLDHRQEWPAGPTAHHNLCCLCEHHHRLKHQAPGWRFDEADDGGLAVTMPDGEVLVSHPPRFGTDLDLPPY</sequence>
<evidence type="ECO:0000313" key="3">
    <source>
        <dbReference type="EMBL" id="SNX98206.1"/>
    </source>
</evidence>
<evidence type="ECO:0000313" key="4">
    <source>
        <dbReference type="Proteomes" id="UP000219514"/>
    </source>
</evidence>
<evidence type="ECO:0000256" key="1">
    <source>
        <dbReference type="SAM" id="MobiDB-lite"/>
    </source>
</evidence>
<dbReference type="OrthoDB" id="5188087at2"/>
<feature type="region of interest" description="Disordered" evidence="1">
    <location>
        <begin position="381"/>
        <end position="452"/>
    </location>
</feature>
<protein>
    <recommendedName>
        <fullName evidence="2">DUF222 domain-containing protein</fullName>
    </recommendedName>
</protein>
<dbReference type="InterPro" id="IPR003870">
    <property type="entry name" value="DUF222"/>
</dbReference>
<keyword evidence="4" id="KW-1185">Reference proteome</keyword>
<evidence type="ECO:0000259" key="2">
    <source>
        <dbReference type="Pfam" id="PF02720"/>
    </source>
</evidence>
<dbReference type="Proteomes" id="UP000219514">
    <property type="component" value="Unassembled WGS sequence"/>
</dbReference>
<dbReference type="CDD" id="cd00085">
    <property type="entry name" value="HNHc"/>
    <property type="match status" value="1"/>
</dbReference>
<organism evidence="3 4">
    <name type="scientific">Geodermatophilus sabuli</name>
    <dbReference type="NCBI Taxonomy" id="1564158"/>
    <lineage>
        <taxon>Bacteria</taxon>
        <taxon>Bacillati</taxon>
        <taxon>Actinomycetota</taxon>
        <taxon>Actinomycetes</taxon>
        <taxon>Geodermatophilales</taxon>
        <taxon>Geodermatophilaceae</taxon>
        <taxon>Geodermatophilus</taxon>
    </lineage>
</organism>
<dbReference type="Pfam" id="PF02720">
    <property type="entry name" value="DUF222"/>
    <property type="match status" value="1"/>
</dbReference>
<accession>A0A285EJJ0</accession>
<reference evidence="3 4" key="1">
    <citation type="submission" date="2017-09" db="EMBL/GenBank/DDBJ databases">
        <authorList>
            <person name="Ehlers B."/>
            <person name="Leendertz F.H."/>
        </authorList>
    </citation>
    <scope>NUCLEOTIDE SEQUENCE [LARGE SCALE GENOMIC DNA]</scope>
    <source>
        <strain evidence="3 4">DSM 46844</strain>
    </source>
</reference>
<gene>
    <name evidence="3" type="ORF">SAMN06893097_109287</name>
</gene>
<proteinExistence type="predicted"/>
<dbReference type="InterPro" id="IPR003615">
    <property type="entry name" value="HNH_nuc"/>
</dbReference>
<dbReference type="EMBL" id="OBDO01000009">
    <property type="protein sequence ID" value="SNX98206.1"/>
    <property type="molecule type" value="Genomic_DNA"/>
</dbReference>
<dbReference type="AlphaFoldDB" id="A0A285EJJ0"/>
<feature type="domain" description="DUF222" evidence="2">
    <location>
        <begin position="162"/>
        <end position="373"/>
    </location>
</feature>
<name>A0A285EJJ0_9ACTN</name>